<accession>A0ACB8BSM9</accession>
<sequence>MSSVCTVPADGYTVHALSMGTHTGTHVDAPYHFFADGKTLDEIDLACFLGRAVIVDVRHLALERKAEIGWTDVESALAAKLSEIGPRAEGKIDIVLFWTGWDAHWGTENYFAHPYFAKQVAEELRDSGVGLIGVDTLSPDETVLPGEVRGEGMRPEPQFDMHGVFLGAGRLICENLTNLGRLAAAGGDRGGDSDVWVSLMPLSIKSADGAPVRAYGWRNGVTGQTRCL</sequence>
<protein>
    <submittedName>
        <fullName evidence="1">Cyclase</fullName>
    </submittedName>
</protein>
<evidence type="ECO:0000313" key="2">
    <source>
        <dbReference type="Proteomes" id="UP000790709"/>
    </source>
</evidence>
<comment type="caution">
    <text evidence="1">The sequence shown here is derived from an EMBL/GenBank/DDBJ whole genome shotgun (WGS) entry which is preliminary data.</text>
</comment>
<reference evidence="1" key="1">
    <citation type="journal article" date="2021" name="New Phytol.">
        <title>Evolutionary innovations through gain and loss of genes in the ectomycorrhizal Boletales.</title>
        <authorList>
            <person name="Wu G."/>
            <person name="Miyauchi S."/>
            <person name="Morin E."/>
            <person name="Kuo A."/>
            <person name="Drula E."/>
            <person name="Varga T."/>
            <person name="Kohler A."/>
            <person name="Feng B."/>
            <person name="Cao Y."/>
            <person name="Lipzen A."/>
            <person name="Daum C."/>
            <person name="Hundley H."/>
            <person name="Pangilinan J."/>
            <person name="Johnson J."/>
            <person name="Barry K."/>
            <person name="LaButti K."/>
            <person name="Ng V."/>
            <person name="Ahrendt S."/>
            <person name="Min B."/>
            <person name="Choi I.G."/>
            <person name="Park H."/>
            <person name="Plett J.M."/>
            <person name="Magnuson J."/>
            <person name="Spatafora J.W."/>
            <person name="Nagy L.G."/>
            <person name="Henrissat B."/>
            <person name="Grigoriev I.V."/>
            <person name="Yang Z.L."/>
            <person name="Xu J."/>
            <person name="Martin F.M."/>
        </authorList>
    </citation>
    <scope>NUCLEOTIDE SEQUENCE</scope>
    <source>
        <strain evidence="1">KUC20120723A-06</strain>
    </source>
</reference>
<dbReference type="EMBL" id="MU266350">
    <property type="protein sequence ID" value="KAH7928649.1"/>
    <property type="molecule type" value="Genomic_DNA"/>
</dbReference>
<proteinExistence type="predicted"/>
<gene>
    <name evidence="1" type="ORF">BV22DRAFT_1126314</name>
</gene>
<organism evidence="1 2">
    <name type="scientific">Leucogyrophana mollusca</name>
    <dbReference type="NCBI Taxonomy" id="85980"/>
    <lineage>
        <taxon>Eukaryota</taxon>
        <taxon>Fungi</taxon>
        <taxon>Dikarya</taxon>
        <taxon>Basidiomycota</taxon>
        <taxon>Agaricomycotina</taxon>
        <taxon>Agaricomycetes</taxon>
        <taxon>Agaricomycetidae</taxon>
        <taxon>Boletales</taxon>
        <taxon>Boletales incertae sedis</taxon>
        <taxon>Leucogyrophana</taxon>
    </lineage>
</organism>
<dbReference type="Proteomes" id="UP000790709">
    <property type="component" value="Unassembled WGS sequence"/>
</dbReference>
<name>A0ACB8BSM9_9AGAM</name>
<evidence type="ECO:0000313" key="1">
    <source>
        <dbReference type="EMBL" id="KAH7928649.1"/>
    </source>
</evidence>
<keyword evidence="2" id="KW-1185">Reference proteome</keyword>